<evidence type="ECO:0000256" key="11">
    <source>
        <dbReference type="SAM" id="Coils"/>
    </source>
</evidence>
<evidence type="ECO:0000256" key="4">
    <source>
        <dbReference type="ARBA" id="ARBA00022448"/>
    </source>
</evidence>
<keyword evidence="12" id="KW-0282">Flagellum</keyword>
<feature type="coiled-coil region" evidence="11">
    <location>
        <begin position="80"/>
        <end position="131"/>
    </location>
</feature>
<proteinExistence type="inferred from homology"/>
<reference evidence="12 13" key="1">
    <citation type="submission" date="2021-06" db="EMBL/GenBank/DDBJ databases">
        <authorList>
            <person name="Sun Q."/>
            <person name="Li D."/>
        </authorList>
    </citation>
    <scope>NUCLEOTIDE SEQUENCE [LARGE SCALE GENOMIC DNA]</scope>
    <source>
        <strain evidence="12 13">MSJ-4</strain>
    </source>
</reference>
<evidence type="ECO:0000313" key="12">
    <source>
        <dbReference type="EMBL" id="MBU5591077.1"/>
    </source>
</evidence>
<comment type="subcellular location">
    <subcellularLocation>
        <location evidence="1">Cell membrane</location>
        <topology evidence="1">Peripheral membrane protein</topology>
        <orientation evidence="1">Cytoplasmic side</orientation>
    </subcellularLocation>
</comment>
<comment type="similarity">
    <text evidence="2">Belongs to the FliJ family.</text>
</comment>
<keyword evidence="4" id="KW-0813">Transport</keyword>
<dbReference type="InterPro" id="IPR012823">
    <property type="entry name" value="Flagell_FliJ"/>
</dbReference>
<accession>A0ABS6EXY5</accession>
<evidence type="ECO:0000256" key="1">
    <source>
        <dbReference type="ARBA" id="ARBA00004413"/>
    </source>
</evidence>
<keyword evidence="9" id="KW-0472">Membrane</keyword>
<keyword evidence="10" id="KW-1006">Bacterial flagellum protein export</keyword>
<dbReference type="Proteomes" id="UP000736583">
    <property type="component" value="Unassembled WGS sequence"/>
</dbReference>
<keyword evidence="11" id="KW-0175">Coiled coil</keyword>
<evidence type="ECO:0000256" key="7">
    <source>
        <dbReference type="ARBA" id="ARBA00022795"/>
    </source>
</evidence>
<dbReference type="InterPro" id="IPR053716">
    <property type="entry name" value="Flag_assembly_chemotaxis_eff"/>
</dbReference>
<feature type="coiled-coil region" evidence="11">
    <location>
        <begin position="8"/>
        <end position="53"/>
    </location>
</feature>
<comment type="caution">
    <text evidence="12">The sequence shown here is derived from an EMBL/GenBank/DDBJ whole genome shotgun (WGS) entry which is preliminary data.</text>
</comment>
<dbReference type="EMBL" id="JAHLQL010000001">
    <property type="protein sequence ID" value="MBU5591077.1"/>
    <property type="molecule type" value="Genomic_DNA"/>
</dbReference>
<keyword evidence="5" id="KW-1003">Cell membrane</keyword>
<gene>
    <name evidence="12" type="primary">fliJ</name>
    <name evidence="12" type="ORF">KQI89_04815</name>
</gene>
<evidence type="ECO:0000256" key="5">
    <source>
        <dbReference type="ARBA" id="ARBA00022475"/>
    </source>
</evidence>
<evidence type="ECO:0000256" key="3">
    <source>
        <dbReference type="ARBA" id="ARBA00020392"/>
    </source>
</evidence>
<keyword evidence="12" id="KW-0969">Cilium</keyword>
<keyword evidence="12" id="KW-0966">Cell projection</keyword>
<evidence type="ECO:0000256" key="9">
    <source>
        <dbReference type="ARBA" id="ARBA00023136"/>
    </source>
</evidence>
<evidence type="ECO:0000256" key="8">
    <source>
        <dbReference type="ARBA" id="ARBA00022927"/>
    </source>
</evidence>
<evidence type="ECO:0000313" key="13">
    <source>
        <dbReference type="Proteomes" id="UP000736583"/>
    </source>
</evidence>
<dbReference type="NCBIfam" id="TIGR02473">
    <property type="entry name" value="flagell_FliJ"/>
    <property type="match status" value="1"/>
</dbReference>
<dbReference type="Gene3D" id="1.10.287.1700">
    <property type="match status" value="1"/>
</dbReference>
<dbReference type="Pfam" id="PF02050">
    <property type="entry name" value="FliJ"/>
    <property type="match status" value="1"/>
</dbReference>
<sequence>MASFNFRLQKLLDIRQQKEEESKRYFKEAQSAKDKVENDLNEMKGNYQKYNTIINSEGLIEQKIRKNYLQALNLSINEKTVELDKKIIILENKREDLKQKQIDRKTVEILKEKKRMEFMDIQNHIEQAQNDEFALYAHIRKTERR</sequence>
<organism evidence="12 13">
    <name type="scientific">Clostridium simiarum</name>
    <dbReference type="NCBI Taxonomy" id="2841506"/>
    <lineage>
        <taxon>Bacteria</taxon>
        <taxon>Bacillati</taxon>
        <taxon>Bacillota</taxon>
        <taxon>Clostridia</taxon>
        <taxon>Eubacteriales</taxon>
        <taxon>Clostridiaceae</taxon>
        <taxon>Clostridium</taxon>
    </lineage>
</organism>
<keyword evidence="8" id="KW-0653">Protein transport</keyword>
<evidence type="ECO:0000256" key="6">
    <source>
        <dbReference type="ARBA" id="ARBA00022500"/>
    </source>
</evidence>
<evidence type="ECO:0000256" key="2">
    <source>
        <dbReference type="ARBA" id="ARBA00010004"/>
    </source>
</evidence>
<dbReference type="RefSeq" id="WP_032121970.1">
    <property type="nucleotide sequence ID" value="NZ_JAHLQL010000001.1"/>
</dbReference>
<keyword evidence="13" id="KW-1185">Reference proteome</keyword>
<protein>
    <recommendedName>
        <fullName evidence="3">Flagellar FliJ protein</fullName>
    </recommendedName>
</protein>
<evidence type="ECO:0000256" key="10">
    <source>
        <dbReference type="ARBA" id="ARBA00023225"/>
    </source>
</evidence>
<name>A0ABS6EXY5_9CLOT</name>
<keyword evidence="7" id="KW-1005">Bacterial flagellum biogenesis</keyword>
<keyword evidence="6" id="KW-0145">Chemotaxis</keyword>